<comment type="caution">
    <text evidence="2">The sequence shown here is derived from an EMBL/GenBank/DDBJ whole genome shotgun (WGS) entry which is preliminary data.</text>
</comment>
<evidence type="ECO:0000313" key="3">
    <source>
        <dbReference type="Proteomes" id="UP000007115"/>
    </source>
</evidence>
<dbReference type="Proteomes" id="UP000007115">
    <property type="component" value="Unassembled WGS sequence"/>
</dbReference>
<organism evidence="2 3">
    <name type="scientific">Hypocrea virens (strain Gv29-8 / FGSC 10586)</name>
    <name type="common">Gliocladium virens</name>
    <name type="synonym">Trichoderma virens</name>
    <dbReference type="NCBI Taxonomy" id="413071"/>
    <lineage>
        <taxon>Eukaryota</taxon>
        <taxon>Fungi</taxon>
        <taxon>Dikarya</taxon>
        <taxon>Ascomycota</taxon>
        <taxon>Pezizomycotina</taxon>
        <taxon>Sordariomycetes</taxon>
        <taxon>Hypocreomycetidae</taxon>
        <taxon>Hypocreales</taxon>
        <taxon>Hypocreaceae</taxon>
        <taxon>Trichoderma</taxon>
    </lineage>
</organism>
<accession>G9MFV0</accession>
<dbReference type="EMBL" id="ABDF02000002">
    <property type="protein sequence ID" value="EHK26401.1"/>
    <property type="molecule type" value="Genomic_DNA"/>
</dbReference>
<dbReference type="RefSeq" id="XP_013960610.1">
    <property type="nucleotide sequence ID" value="XM_014105135.1"/>
</dbReference>
<evidence type="ECO:0000256" key="1">
    <source>
        <dbReference type="SAM" id="MobiDB-lite"/>
    </source>
</evidence>
<feature type="region of interest" description="Disordered" evidence="1">
    <location>
        <begin position="1"/>
        <end position="26"/>
    </location>
</feature>
<dbReference type="AlphaFoldDB" id="G9MFV0"/>
<proteinExistence type="predicted"/>
<dbReference type="OrthoDB" id="4899750at2759"/>
<sequence length="245" mass="28008">MYSDMDSESYDSMNERTEDEMVTMRPAKKRAMVVEQEKEEETRKKQAAVDENRVRQPGNGVHGGDIETDVSMDQLFPWVNQTSNIITQLVQTKLMERYRTERGIWSVGMHTDFKRVAPKMDFSIRPTTSSISNHDICKKASTAGATWIDFWFLRVMFGPCACAKQSWFPDLAEQYPWMLDQAATGVVPSNIDSIMDMGESDCRCNFSSAVEHATTRPHTIDDDYVYPGNHTSMDLPQIWTFCETG</sequence>
<evidence type="ECO:0000313" key="2">
    <source>
        <dbReference type="EMBL" id="EHK26401.1"/>
    </source>
</evidence>
<gene>
    <name evidence="2" type="ORF">TRIVIDRAFT_197799</name>
</gene>
<keyword evidence="3" id="KW-1185">Reference proteome</keyword>
<protein>
    <submittedName>
        <fullName evidence="2">Uncharacterized protein</fullName>
    </submittedName>
</protein>
<dbReference type="HOGENOM" id="CLU_1133716_0_0_1"/>
<reference evidence="2 3" key="1">
    <citation type="journal article" date="2011" name="Genome Biol.">
        <title>Comparative genome sequence analysis underscores mycoparasitism as the ancestral life style of Trichoderma.</title>
        <authorList>
            <person name="Kubicek C.P."/>
            <person name="Herrera-Estrella A."/>
            <person name="Seidl-Seiboth V."/>
            <person name="Martinez D.A."/>
            <person name="Druzhinina I.S."/>
            <person name="Thon M."/>
            <person name="Zeilinger S."/>
            <person name="Casas-Flores S."/>
            <person name="Horwitz B.A."/>
            <person name="Mukherjee P.K."/>
            <person name="Mukherjee M."/>
            <person name="Kredics L."/>
            <person name="Alcaraz L.D."/>
            <person name="Aerts A."/>
            <person name="Antal Z."/>
            <person name="Atanasova L."/>
            <person name="Cervantes-Badillo M.G."/>
            <person name="Challacombe J."/>
            <person name="Chertkov O."/>
            <person name="McCluskey K."/>
            <person name="Coulpier F."/>
            <person name="Deshpande N."/>
            <person name="von Doehren H."/>
            <person name="Ebbole D.J."/>
            <person name="Esquivel-Naranjo E.U."/>
            <person name="Fekete E."/>
            <person name="Flipphi M."/>
            <person name="Glaser F."/>
            <person name="Gomez-Rodriguez E.Y."/>
            <person name="Gruber S."/>
            <person name="Han C."/>
            <person name="Henrissat B."/>
            <person name="Hermosa R."/>
            <person name="Hernandez-Onate M."/>
            <person name="Karaffa L."/>
            <person name="Kosti I."/>
            <person name="Le Crom S."/>
            <person name="Lindquist E."/>
            <person name="Lucas S."/>
            <person name="Luebeck M."/>
            <person name="Luebeck P.S."/>
            <person name="Margeot A."/>
            <person name="Metz B."/>
            <person name="Misra M."/>
            <person name="Nevalainen H."/>
            <person name="Omann M."/>
            <person name="Packer N."/>
            <person name="Perrone G."/>
            <person name="Uresti-Rivera E.E."/>
            <person name="Salamov A."/>
            <person name="Schmoll M."/>
            <person name="Seiboth B."/>
            <person name="Shapiro H."/>
            <person name="Sukno S."/>
            <person name="Tamayo-Ramos J.A."/>
            <person name="Tisch D."/>
            <person name="Wiest A."/>
            <person name="Wilkinson H.H."/>
            <person name="Zhang M."/>
            <person name="Coutinho P.M."/>
            <person name="Kenerley C.M."/>
            <person name="Monte E."/>
            <person name="Baker S.E."/>
            <person name="Grigoriev I.V."/>
        </authorList>
    </citation>
    <scope>NUCLEOTIDE SEQUENCE [LARGE SCALE GENOMIC DNA]</scope>
    <source>
        <strain evidence="3">Gv29-8 / FGSC 10586</strain>
    </source>
</reference>
<dbReference type="GeneID" id="25790009"/>
<name>G9MFV0_HYPVG</name>
<dbReference type="eggNOG" id="ENOG502RR56">
    <property type="taxonomic scope" value="Eukaryota"/>
</dbReference>
<dbReference type="InParanoid" id="G9MFV0"/>
<dbReference type="VEuPathDB" id="FungiDB:TRIVIDRAFT_197799"/>